<keyword evidence="4" id="KW-0614">Plasmid</keyword>
<dbReference type="AlphaFoldDB" id="A0A5C1Q436"/>
<geneLocation type="plasmid" evidence="5">
    <name>psna507_unt12</name>
</geneLocation>
<evidence type="ECO:0000313" key="5">
    <source>
        <dbReference type="Proteomes" id="UP000323522"/>
    </source>
</evidence>
<keyword evidence="2" id="KW-0732">Signal</keyword>
<protein>
    <submittedName>
        <fullName evidence="4">Uncharacterized protein</fullName>
    </submittedName>
</protein>
<evidence type="ECO:0000313" key="6">
    <source>
        <dbReference type="Proteomes" id="UP001549111"/>
    </source>
</evidence>
<organism evidence="4 5">
    <name type="scientific">Sphaerotilus sulfidivorans</name>
    <dbReference type="NCBI Taxonomy" id="639200"/>
    <lineage>
        <taxon>Bacteria</taxon>
        <taxon>Pseudomonadati</taxon>
        <taxon>Pseudomonadota</taxon>
        <taxon>Betaproteobacteria</taxon>
        <taxon>Burkholderiales</taxon>
        <taxon>Sphaerotilaceae</taxon>
        <taxon>Sphaerotilus</taxon>
    </lineage>
</organism>
<evidence type="ECO:0000313" key="4">
    <source>
        <dbReference type="EMBL" id="QEN02825.1"/>
    </source>
</evidence>
<name>A0A5C1Q436_9BURK</name>
<sequence>MSVVQKLAFVSVASILAASLGAAAATPPKADEHAAHHPAAAASAPKPAAGDRVKAMREMRDKMASAKTPAERQALMADHMKAMQEGMQSMKDMSGMAGMGGMAGTGKGAMPADMAKHRQSMEDRMAMMQTMMEMMMQRMPAAEADSK</sequence>
<gene>
    <name evidence="3" type="ORF">ABIC99_003749</name>
    <name evidence="4" type="ORF">EWH46_18315</name>
</gene>
<feature type="chain" id="PRO_5044242051" evidence="2">
    <location>
        <begin position="25"/>
        <end position="147"/>
    </location>
</feature>
<feature type="compositionally biased region" description="Low complexity" evidence="1">
    <location>
        <begin position="37"/>
        <end position="48"/>
    </location>
</feature>
<feature type="signal peptide" evidence="2">
    <location>
        <begin position="1"/>
        <end position="24"/>
    </location>
</feature>
<dbReference type="OrthoDB" id="7032527at2"/>
<feature type="region of interest" description="Disordered" evidence="1">
    <location>
        <begin position="28"/>
        <end position="54"/>
    </location>
</feature>
<dbReference type="RefSeq" id="WP_149505447.1">
    <property type="nucleotide sequence ID" value="NZ_CP035709.1"/>
</dbReference>
<geneLocation type="plasmid" evidence="4">
    <name>pSna507_unt12</name>
</geneLocation>
<keyword evidence="6" id="KW-1185">Reference proteome</keyword>
<evidence type="ECO:0000256" key="2">
    <source>
        <dbReference type="SAM" id="SignalP"/>
    </source>
</evidence>
<accession>A0A5C1Q436</accession>
<reference evidence="4 5" key="1">
    <citation type="submission" date="2019-02" db="EMBL/GenBank/DDBJ databases">
        <title>Complete Genome Sequence and Methylome Analysis of Sphaerotilus natans subsp. sulfidivorans D-507.</title>
        <authorList>
            <person name="Fomenkov A."/>
            <person name="Gridneva E."/>
            <person name="Smolyakov D."/>
            <person name="Dubinina G."/>
            <person name="Vincze T."/>
            <person name="Grabovich M."/>
            <person name="Roberts R.J."/>
        </authorList>
    </citation>
    <scope>NUCLEOTIDE SEQUENCE [LARGE SCALE GENOMIC DNA]</scope>
    <source>
        <strain evidence="4 5">D-507</strain>
        <plasmid evidence="5">psna507_unt12</plasmid>
        <plasmid evidence="4">pSna507_unt12</plasmid>
    </source>
</reference>
<dbReference type="Proteomes" id="UP000323522">
    <property type="component" value="Plasmid pSna507_unt12"/>
</dbReference>
<dbReference type="EMBL" id="CP035709">
    <property type="protein sequence ID" value="QEN02825.1"/>
    <property type="molecule type" value="Genomic_DNA"/>
</dbReference>
<reference evidence="3 6" key="2">
    <citation type="submission" date="2024-06" db="EMBL/GenBank/DDBJ databases">
        <title>Genomic Encyclopedia of Type Strains, Phase IV (KMG-IV): sequencing the most valuable type-strain genomes for metagenomic binning, comparative biology and taxonomic classification.</title>
        <authorList>
            <person name="Goeker M."/>
        </authorList>
    </citation>
    <scope>NUCLEOTIDE SEQUENCE [LARGE SCALE GENOMIC DNA]</scope>
    <source>
        <strain evidence="3 6">D-501</strain>
    </source>
</reference>
<dbReference type="KEGG" id="snn:EWH46_18315"/>
<proteinExistence type="predicted"/>
<evidence type="ECO:0000313" key="3">
    <source>
        <dbReference type="EMBL" id="MET3605914.1"/>
    </source>
</evidence>
<evidence type="ECO:0000256" key="1">
    <source>
        <dbReference type="SAM" id="MobiDB-lite"/>
    </source>
</evidence>
<dbReference type="Proteomes" id="UP001549111">
    <property type="component" value="Unassembled WGS sequence"/>
</dbReference>
<dbReference type="EMBL" id="JBEPLS010000027">
    <property type="protein sequence ID" value="MET3605914.1"/>
    <property type="molecule type" value="Genomic_DNA"/>
</dbReference>